<reference evidence="5 6" key="1">
    <citation type="submission" date="2016-07" db="EMBL/GenBank/DDBJ databases">
        <title>Complete genome sequence of the Lentzea guizhouensis DHS C013.</title>
        <authorList>
            <person name="Cao C."/>
        </authorList>
    </citation>
    <scope>NUCLEOTIDE SEQUENCE [LARGE SCALE GENOMIC DNA]</scope>
    <source>
        <strain evidence="5 6">DHS C013</strain>
    </source>
</reference>
<dbReference type="KEGG" id="led:BBK82_23250"/>
<accession>A0A1B2HLD8</accession>
<dbReference type="InterPro" id="IPR041698">
    <property type="entry name" value="Methyltransf_25"/>
</dbReference>
<dbReference type="GO" id="GO:0032259">
    <property type="term" value="P:methylation"/>
    <property type="evidence" value="ECO:0007669"/>
    <property type="project" value="UniProtKB-KW"/>
</dbReference>
<keyword evidence="3" id="KW-0949">S-adenosyl-L-methionine</keyword>
<dbReference type="PANTHER" id="PTHR43464:SF19">
    <property type="entry name" value="UBIQUINONE BIOSYNTHESIS O-METHYLTRANSFERASE, MITOCHONDRIAL"/>
    <property type="match status" value="1"/>
</dbReference>
<dbReference type="InterPro" id="IPR029063">
    <property type="entry name" value="SAM-dependent_MTases_sf"/>
</dbReference>
<dbReference type="AlphaFoldDB" id="A0A1B2HLD8"/>
<evidence type="ECO:0000313" key="6">
    <source>
        <dbReference type="Proteomes" id="UP000093053"/>
    </source>
</evidence>
<organism evidence="5 6">
    <name type="scientific">Lentzea guizhouensis</name>
    <dbReference type="NCBI Taxonomy" id="1586287"/>
    <lineage>
        <taxon>Bacteria</taxon>
        <taxon>Bacillati</taxon>
        <taxon>Actinomycetota</taxon>
        <taxon>Actinomycetes</taxon>
        <taxon>Pseudonocardiales</taxon>
        <taxon>Pseudonocardiaceae</taxon>
        <taxon>Lentzea</taxon>
    </lineage>
</organism>
<dbReference type="OrthoDB" id="9765084at2"/>
<dbReference type="CDD" id="cd02440">
    <property type="entry name" value="AdoMet_MTases"/>
    <property type="match status" value="1"/>
</dbReference>
<dbReference type="PANTHER" id="PTHR43464">
    <property type="entry name" value="METHYLTRANSFERASE"/>
    <property type="match status" value="1"/>
</dbReference>
<keyword evidence="1 5" id="KW-0489">Methyltransferase</keyword>
<dbReference type="Gene3D" id="3.40.50.150">
    <property type="entry name" value="Vaccinia Virus protein VP39"/>
    <property type="match status" value="1"/>
</dbReference>
<feature type="domain" description="Methyltransferase" evidence="4">
    <location>
        <begin position="45"/>
        <end position="135"/>
    </location>
</feature>
<dbReference type="SUPFAM" id="SSF53335">
    <property type="entry name" value="S-adenosyl-L-methionine-dependent methyltransferases"/>
    <property type="match status" value="1"/>
</dbReference>
<evidence type="ECO:0000256" key="1">
    <source>
        <dbReference type="ARBA" id="ARBA00022603"/>
    </source>
</evidence>
<proteinExistence type="predicted"/>
<evidence type="ECO:0000256" key="2">
    <source>
        <dbReference type="ARBA" id="ARBA00022679"/>
    </source>
</evidence>
<dbReference type="EMBL" id="CP016793">
    <property type="protein sequence ID" value="ANZ38542.1"/>
    <property type="molecule type" value="Genomic_DNA"/>
</dbReference>
<dbReference type="Proteomes" id="UP000093053">
    <property type="component" value="Chromosome"/>
</dbReference>
<dbReference type="RefSeq" id="WP_065916889.1">
    <property type="nucleotide sequence ID" value="NZ_CP016793.1"/>
</dbReference>
<dbReference type="GO" id="GO:0008168">
    <property type="term" value="F:methyltransferase activity"/>
    <property type="evidence" value="ECO:0007669"/>
    <property type="project" value="UniProtKB-KW"/>
</dbReference>
<protein>
    <submittedName>
        <fullName evidence="5">Methyltransferase type 11</fullName>
    </submittedName>
</protein>
<dbReference type="STRING" id="1586287.BBK82_23250"/>
<gene>
    <name evidence="5" type="ORF">BBK82_23250</name>
</gene>
<evidence type="ECO:0000259" key="4">
    <source>
        <dbReference type="Pfam" id="PF13649"/>
    </source>
</evidence>
<sequence length="200" mass="22320">MKEVVESGYDAIARTYLEWSAEIRDDPRAHYLGVLDQELANNADVLELGCGAGVPSTRRLAERHNVTGVDLSRKQVELAGENVPNARFVKADMSVVGFEEHSFDAVVALYSILHLPRAEQPGLFGRIARWLRPGGVFLASLGTGTPDTTERWLGVDMFFGSNTPERNRELLEEHFTVEVDDLVTMHEPGPATFQWVLSRR</sequence>
<name>A0A1B2HLD8_9PSEU</name>
<dbReference type="Pfam" id="PF13649">
    <property type="entry name" value="Methyltransf_25"/>
    <property type="match status" value="1"/>
</dbReference>
<evidence type="ECO:0000256" key="3">
    <source>
        <dbReference type="ARBA" id="ARBA00022691"/>
    </source>
</evidence>
<keyword evidence="2 5" id="KW-0808">Transferase</keyword>
<evidence type="ECO:0000313" key="5">
    <source>
        <dbReference type="EMBL" id="ANZ38542.1"/>
    </source>
</evidence>
<keyword evidence="6" id="KW-1185">Reference proteome</keyword>